<proteinExistence type="predicted"/>
<dbReference type="AlphaFoldDB" id="A0A815V689"/>
<dbReference type="GO" id="GO:0097320">
    <property type="term" value="P:plasma membrane tubulation"/>
    <property type="evidence" value="ECO:0007669"/>
    <property type="project" value="TreeGrafter"/>
</dbReference>
<keyword evidence="1" id="KW-0175">Coiled coil</keyword>
<evidence type="ECO:0000256" key="1">
    <source>
        <dbReference type="PROSITE-ProRule" id="PRU01077"/>
    </source>
</evidence>
<sequence>MVKWLKGSYRLWQWCMLIIDFRFNEILFKLIIHVQFPIPHMNNKMQCILPQGQTTPERALSNPWFDKGFCEPHQYRAALDRCKGGYESCDMFIDIFADRARLEREYAADLEKWAALSIKQISQSKEFGVNKKVWVELIRASKEIGNTHMDIAQRLQDTVVEKMATYKKDNYGKSILHVKKIKEFERDFEQAQKPWLKLLDKINRAKKDYQDAQRQFKKAETAEKIIESDRGAEEEQKTKVQLSVSTYKKQCEALKSKYLQYIEEMKSSRANYENSMKEVLDRTHSFERKRLAQFKLLFTAFHQALVIDKDPHLGKMTEAFTQSLNTHDADKDIQWWNSHFGSDTNTNWPSFEELKD</sequence>
<feature type="domain" description="F-BAR" evidence="2">
    <location>
        <begin position="63"/>
        <end position="332"/>
    </location>
</feature>
<reference evidence="3" key="1">
    <citation type="submission" date="2021-02" db="EMBL/GenBank/DDBJ databases">
        <authorList>
            <person name="Nowell W R."/>
        </authorList>
    </citation>
    <scope>NUCLEOTIDE SEQUENCE</scope>
</reference>
<evidence type="ECO:0000313" key="3">
    <source>
        <dbReference type="EMBL" id="CAF1525191.1"/>
    </source>
</evidence>
<keyword evidence="4" id="KW-1185">Reference proteome</keyword>
<dbReference type="SMART" id="SM00055">
    <property type="entry name" value="FCH"/>
    <property type="match status" value="1"/>
</dbReference>
<organism evidence="3 4">
    <name type="scientific">Adineta ricciae</name>
    <name type="common">Rotifer</name>
    <dbReference type="NCBI Taxonomy" id="249248"/>
    <lineage>
        <taxon>Eukaryota</taxon>
        <taxon>Metazoa</taxon>
        <taxon>Spiralia</taxon>
        <taxon>Gnathifera</taxon>
        <taxon>Rotifera</taxon>
        <taxon>Eurotatoria</taxon>
        <taxon>Bdelloidea</taxon>
        <taxon>Adinetida</taxon>
        <taxon>Adinetidae</taxon>
        <taxon>Adineta</taxon>
    </lineage>
</organism>
<dbReference type="Proteomes" id="UP000663828">
    <property type="component" value="Unassembled WGS sequence"/>
</dbReference>
<dbReference type="GO" id="GO:0005768">
    <property type="term" value="C:endosome"/>
    <property type="evidence" value="ECO:0007669"/>
    <property type="project" value="TreeGrafter"/>
</dbReference>
<dbReference type="GO" id="GO:0005543">
    <property type="term" value="F:phospholipid binding"/>
    <property type="evidence" value="ECO:0007669"/>
    <property type="project" value="TreeGrafter"/>
</dbReference>
<dbReference type="GO" id="GO:0030100">
    <property type="term" value="P:regulation of endocytosis"/>
    <property type="evidence" value="ECO:0007669"/>
    <property type="project" value="TreeGrafter"/>
</dbReference>
<dbReference type="EMBL" id="CAJNOR010004752">
    <property type="protein sequence ID" value="CAF1525191.1"/>
    <property type="molecule type" value="Genomic_DNA"/>
</dbReference>
<protein>
    <recommendedName>
        <fullName evidence="2">F-BAR domain-containing protein</fullName>
    </recommendedName>
</protein>
<dbReference type="GO" id="GO:0005886">
    <property type="term" value="C:plasma membrane"/>
    <property type="evidence" value="ECO:0007669"/>
    <property type="project" value="TreeGrafter"/>
</dbReference>
<dbReference type="SUPFAM" id="SSF103657">
    <property type="entry name" value="BAR/IMD domain-like"/>
    <property type="match status" value="1"/>
</dbReference>
<evidence type="ECO:0000259" key="2">
    <source>
        <dbReference type="PROSITE" id="PS51741"/>
    </source>
</evidence>
<comment type="caution">
    <text evidence="3">The sequence shown here is derived from an EMBL/GenBank/DDBJ whole genome shotgun (WGS) entry which is preliminary data.</text>
</comment>
<dbReference type="GO" id="GO:0007010">
    <property type="term" value="P:cytoskeleton organization"/>
    <property type="evidence" value="ECO:0007669"/>
    <property type="project" value="TreeGrafter"/>
</dbReference>
<dbReference type="PANTHER" id="PTHR23065:SF11">
    <property type="entry name" value="SYNDAPIN, ISOFORM C"/>
    <property type="match status" value="1"/>
</dbReference>
<dbReference type="InterPro" id="IPR031160">
    <property type="entry name" value="F_BAR_dom"/>
</dbReference>
<dbReference type="Pfam" id="PF00611">
    <property type="entry name" value="FCH"/>
    <property type="match status" value="1"/>
</dbReference>
<dbReference type="Gene3D" id="1.20.1270.60">
    <property type="entry name" value="Arfaptin homology (AH) domain/BAR domain"/>
    <property type="match status" value="1"/>
</dbReference>
<name>A0A815V689_ADIRI</name>
<evidence type="ECO:0000313" key="4">
    <source>
        <dbReference type="Proteomes" id="UP000663828"/>
    </source>
</evidence>
<accession>A0A815V689</accession>
<gene>
    <name evidence="3" type="ORF">XAT740_LOCUS41057</name>
</gene>
<dbReference type="PANTHER" id="PTHR23065">
    <property type="entry name" value="PROLINE-SERINE-THREONINE PHOSPHATASE INTERACTING PROTEIN 1"/>
    <property type="match status" value="1"/>
</dbReference>
<dbReference type="InterPro" id="IPR027267">
    <property type="entry name" value="AH/BAR_dom_sf"/>
</dbReference>
<dbReference type="PROSITE" id="PS51741">
    <property type="entry name" value="F_BAR"/>
    <property type="match status" value="1"/>
</dbReference>
<dbReference type="InterPro" id="IPR001060">
    <property type="entry name" value="FCH_dom"/>
</dbReference>